<feature type="compositionally biased region" description="Low complexity" evidence="1">
    <location>
        <begin position="8"/>
        <end position="26"/>
    </location>
</feature>
<dbReference type="InParanoid" id="J0WNF7"/>
<dbReference type="AlphaFoldDB" id="J0WNF7"/>
<evidence type="ECO:0000313" key="4">
    <source>
        <dbReference type="Proteomes" id="UP000006514"/>
    </source>
</evidence>
<feature type="region of interest" description="Disordered" evidence="1">
    <location>
        <begin position="1"/>
        <end position="235"/>
    </location>
</feature>
<dbReference type="KEGG" id="adl:AURDEDRAFT_177024"/>
<keyword evidence="2" id="KW-1133">Transmembrane helix</keyword>
<protein>
    <submittedName>
        <fullName evidence="3">Uncharacterized protein</fullName>
    </submittedName>
</protein>
<feature type="compositionally biased region" description="Polar residues" evidence="1">
    <location>
        <begin position="375"/>
        <end position="388"/>
    </location>
</feature>
<keyword evidence="2" id="KW-0472">Membrane</keyword>
<evidence type="ECO:0000313" key="3">
    <source>
        <dbReference type="EMBL" id="EJD33915.1"/>
    </source>
</evidence>
<name>J0WNF7_AURST</name>
<keyword evidence="2" id="KW-0812">Transmembrane</keyword>
<sequence>MVNSDNSPLAPTPTSAAPAAAQVPDPGTLPSTAQGLSDMRATITDPTYGEEASPLGQLQMAEQGTDGADVPLLPSDYSDESDGEIDVNQEDDDVNTQRRRKVQKRVRGRSVRRARAAQQPRDRSGRFLPRPASAPPSIRSPVNPGVDLEGVKSSGESAASVEPRSTGAPLEQRVEVNSLHEDEVEPRSPLLPADEVEHGSPAEDKVELGSPEDDAAQHLSRCSTPLTYTDAGMDTRRTQQYIGSDVDRESGYASYADLTLQDGPAPPIQPDEEGWYTESSIAEARDGMPWLTPQRVARWREDVEPHAERSTEATNRFSLLTVDPLPETSEESSSLPQTPTNRFPPVLPQITPVSAEFAAEFRDYESPDEVDSDNSHSPASTNGYSAGMSSDEEDTFVASPPITPSSDYRGERVATPEVIARTGLLVHSATVTASRTQQVQDKGKGVDPAERGYVSPQASPVKNERLTPVAPGTGDRWSLPPTVGIPLFGPPFDPSQYRREPSVLPGSFEPHPRVIQPRAPSNRRTCSVAEWEQLGRRADFKSPIPHRRELLCPFYNWEEEAAAVEEALRKHHSEDDHAARLRNRSQARASHLARLFRLLAAEVEAQVAAEVAAEVEAEAAVGPVVVDLEAAVPVVETGAAWASLAQQELAEVAMAAVPETGADTEVEAETEAPAVLLGLLRLFLGLLQHLISLLVAILGVM</sequence>
<keyword evidence="4" id="KW-1185">Reference proteome</keyword>
<dbReference type="EMBL" id="JH688050">
    <property type="protein sequence ID" value="EJD33915.1"/>
    <property type="molecule type" value="Genomic_DNA"/>
</dbReference>
<dbReference type="Proteomes" id="UP000006514">
    <property type="component" value="Unassembled WGS sequence"/>
</dbReference>
<feature type="region of interest" description="Disordered" evidence="1">
    <location>
        <begin position="435"/>
        <end position="480"/>
    </location>
</feature>
<feature type="compositionally biased region" description="Basic and acidic residues" evidence="1">
    <location>
        <begin position="195"/>
        <end position="207"/>
    </location>
</feature>
<evidence type="ECO:0000256" key="2">
    <source>
        <dbReference type="SAM" id="Phobius"/>
    </source>
</evidence>
<feature type="compositionally biased region" description="Low complexity" evidence="1">
    <location>
        <begin position="324"/>
        <end position="340"/>
    </location>
</feature>
<feature type="compositionally biased region" description="Low complexity" evidence="1">
    <location>
        <begin position="129"/>
        <end position="141"/>
    </location>
</feature>
<evidence type="ECO:0000256" key="1">
    <source>
        <dbReference type="SAM" id="MobiDB-lite"/>
    </source>
</evidence>
<feature type="compositionally biased region" description="Basic and acidic residues" evidence="1">
    <location>
        <begin position="172"/>
        <end position="181"/>
    </location>
</feature>
<feature type="compositionally biased region" description="Basic residues" evidence="1">
    <location>
        <begin position="97"/>
        <end position="115"/>
    </location>
</feature>
<feature type="compositionally biased region" description="Basic and acidic residues" evidence="1">
    <location>
        <begin position="441"/>
        <end position="450"/>
    </location>
</feature>
<gene>
    <name evidence="3" type="ORF">AURDEDRAFT_177024</name>
</gene>
<feature type="compositionally biased region" description="Acidic residues" evidence="1">
    <location>
        <begin position="77"/>
        <end position="94"/>
    </location>
</feature>
<accession>J0WNF7</accession>
<organism evidence="3 4">
    <name type="scientific">Auricularia subglabra (strain TFB-10046 / SS5)</name>
    <name type="common">White-rot fungus</name>
    <name type="synonym">Auricularia delicata (strain TFB10046)</name>
    <dbReference type="NCBI Taxonomy" id="717982"/>
    <lineage>
        <taxon>Eukaryota</taxon>
        <taxon>Fungi</taxon>
        <taxon>Dikarya</taxon>
        <taxon>Basidiomycota</taxon>
        <taxon>Agaricomycotina</taxon>
        <taxon>Agaricomycetes</taxon>
        <taxon>Auriculariales</taxon>
        <taxon>Auriculariaceae</taxon>
        <taxon>Auricularia</taxon>
    </lineage>
</organism>
<reference evidence="4" key="1">
    <citation type="journal article" date="2012" name="Science">
        <title>The Paleozoic origin of enzymatic lignin decomposition reconstructed from 31 fungal genomes.</title>
        <authorList>
            <person name="Floudas D."/>
            <person name="Binder M."/>
            <person name="Riley R."/>
            <person name="Barry K."/>
            <person name="Blanchette R.A."/>
            <person name="Henrissat B."/>
            <person name="Martinez A.T."/>
            <person name="Otillar R."/>
            <person name="Spatafora J.W."/>
            <person name="Yadav J.S."/>
            <person name="Aerts A."/>
            <person name="Benoit I."/>
            <person name="Boyd A."/>
            <person name="Carlson A."/>
            <person name="Copeland A."/>
            <person name="Coutinho P.M."/>
            <person name="de Vries R.P."/>
            <person name="Ferreira P."/>
            <person name="Findley K."/>
            <person name="Foster B."/>
            <person name="Gaskell J."/>
            <person name="Glotzer D."/>
            <person name="Gorecki P."/>
            <person name="Heitman J."/>
            <person name="Hesse C."/>
            <person name="Hori C."/>
            <person name="Igarashi K."/>
            <person name="Jurgens J.A."/>
            <person name="Kallen N."/>
            <person name="Kersten P."/>
            <person name="Kohler A."/>
            <person name="Kuees U."/>
            <person name="Kumar T.K.A."/>
            <person name="Kuo A."/>
            <person name="LaButti K."/>
            <person name="Larrondo L.F."/>
            <person name="Lindquist E."/>
            <person name="Ling A."/>
            <person name="Lombard V."/>
            <person name="Lucas S."/>
            <person name="Lundell T."/>
            <person name="Martin R."/>
            <person name="McLaughlin D.J."/>
            <person name="Morgenstern I."/>
            <person name="Morin E."/>
            <person name="Murat C."/>
            <person name="Nagy L.G."/>
            <person name="Nolan M."/>
            <person name="Ohm R.A."/>
            <person name="Patyshakuliyeva A."/>
            <person name="Rokas A."/>
            <person name="Ruiz-Duenas F.J."/>
            <person name="Sabat G."/>
            <person name="Salamov A."/>
            <person name="Samejima M."/>
            <person name="Schmutz J."/>
            <person name="Slot J.C."/>
            <person name="St John F."/>
            <person name="Stenlid J."/>
            <person name="Sun H."/>
            <person name="Sun S."/>
            <person name="Syed K."/>
            <person name="Tsang A."/>
            <person name="Wiebenga A."/>
            <person name="Young D."/>
            <person name="Pisabarro A."/>
            <person name="Eastwood D.C."/>
            <person name="Martin F."/>
            <person name="Cullen D."/>
            <person name="Grigoriev I.V."/>
            <person name="Hibbett D.S."/>
        </authorList>
    </citation>
    <scope>NUCLEOTIDE SEQUENCE [LARGE SCALE GENOMIC DNA]</scope>
    <source>
        <strain evidence="4">TFB10046</strain>
    </source>
</reference>
<proteinExistence type="predicted"/>
<feature type="transmembrane region" description="Helical" evidence="2">
    <location>
        <begin position="674"/>
        <end position="700"/>
    </location>
</feature>
<feature type="region of interest" description="Disordered" evidence="1">
    <location>
        <begin position="303"/>
        <end position="410"/>
    </location>
</feature>